<sequence length="350" mass="38458">MSRPAFSLPIRVVSSSKSKGPQWVCRRCLATQAGSSTSTTPIPPANLPDRSVTSTPAYDPTLPASQRIGPNGNPYRLTRRDFLLKKPLGQAKIPPAYLQHSTAEHLHINEKAQREQTVPHKDIVGVVVSHGKMDRTVKVRLGKQTWNPRIGKYFKDHDNLLVHDPNNSLTTGDVVSLHRLRVSKQVGHVVAKIVSPFGAPIDQRPPIPDADDRLAAYKEKRFAKLDRRYLRRKAAEGDAEAIEKLKNIDLDPGKGAKAGVGKGKKDNVQAQVDKSRNPGKGAILGEKGQKLPEGVLPGGLHEVGKINPRAKYNKQKAMKYEAQAVENLAEAKEKEKQLEQRGLGSDSALR</sequence>
<dbReference type="PANTHER" id="PTHR10744:SF1">
    <property type="entry name" value="SMALL RIBOSOMAL SUBUNIT PROTEIN US17M"/>
    <property type="match status" value="1"/>
</dbReference>
<dbReference type="Proteomes" id="UP000016933">
    <property type="component" value="Unassembled WGS sequence"/>
</dbReference>
<reference evidence="6" key="1">
    <citation type="journal article" date="2012" name="PLoS Genet.">
        <title>The genomes of the fungal plant pathogens Cladosporium fulvum and Dothistroma septosporum reveal adaptation to different hosts and lifestyles but also signatures of common ancestry.</title>
        <authorList>
            <person name="de Wit P.J.G.M."/>
            <person name="van der Burgt A."/>
            <person name="Oekmen B."/>
            <person name="Stergiopoulos I."/>
            <person name="Abd-Elsalam K.A."/>
            <person name="Aerts A.L."/>
            <person name="Bahkali A.H."/>
            <person name="Beenen H.G."/>
            <person name="Chettri P."/>
            <person name="Cox M.P."/>
            <person name="Datema E."/>
            <person name="de Vries R.P."/>
            <person name="Dhillon B."/>
            <person name="Ganley A.R."/>
            <person name="Griffiths S.A."/>
            <person name="Guo Y."/>
            <person name="Hamelin R.C."/>
            <person name="Henrissat B."/>
            <person name="Kabir M.S."/>
            <person name="Jashni M.K."/>
            <person name="Kema G."/>
            <person name="Klaubauf S."/>
            <person name="Lapidus A."/>
            <person name="Levasseur A."/>
            <person name="Lindquist E."/>
            <person name="Mehrabi R."/>
            <person name="Ohm R.A."/>
            <person name="Owen T.J."/>
            <person name="Salamov A."/>
            <person name="Schwelm A."/>
            <person name="Schijlen E."/>
            <person name="Sun H."/>
            <person name="van den Burg H.A."/>
            <person name="van Ham R.C.H.J."/>
            <person name="Zhang S."/>
            <person name="Goodwin S.B."/>
            <person name="Grigoriev I.V."/>
            <person name="Collemare J."/>
            <person name="Bradshaw R.E."/>
        </authorList>
    </citation>
    <scope>NUCLEOTIDE SEQUENCE [LARGE SCALE GENOMIC DNA]</scope>
    <source>
        <strain evidence="6">NZE10 / CBS 128990</strain>
    </source>
</reference>
<proteinExistence type="inferred from homology"/>
<dbReference type="STRING" id="675120.N1PM87"/>
<dbReference type="PANTHER" id="PTHR10744">
    <property type="entry name" value="40S RIBOSOMAL PROTEIN S11 FAMILY MEMBER"/>
    <property type="match status" value="1"/>
</dbReference>
<evidence type="ECO:0000313" key="6">
    <source>
        <dbReference type="Proteomes" id="UP000016933"/>
    </source>
</evidence>
<evidence type="ECO:0000256" key="4">
    <source>
        <dbReference type="SAM" id="MobiDB-lite"/>
    </source>
</evidence>
<organism evidence="5 6">
    <name type="scientific">Dothistroma septosporum (strain NZE10 / CBS 128990)</name>
    <name type="common">Red band needle blight fungus</name>
    <name type="synonym">Mycosphaerella pini</name>
    <dbReference type="NCBI Taxonomy" id="675120"/>
    <lineage>
        <taxon>Eukaryota</taxon>
        <taxon>Fungi</taxon>
        <taxon>Dikarya</taxon>
        <taxon>Ascomycota</taxon>
        <taxon>Pezizomycotina</taxon>
        <taxon>Dothideomycetes</taxon>
        <taxon>Dothideomycetidae</taxon>
        <taxon>Mycosphaerellales</taxon>
        <taxon>Mycosphaerellaceae</taxon>
        <taxon>Dothistroma</taxon>
    </lineage>
</organism>
<keyword evidence="6" id="KW-1185">Reference proteome</keyword>
<gene>
    <name evidence="5" type="ORF">DOTSEDRAFT_89986</name>
</gene>
<name>N1PM87_DOTSN</name>
<dbReference type="InterPro" id="IPR012340">
    <property type="entry name" value="NA-bd_OB-fold"/>
</dbReference>
<evidence type="ECO:0000256" key="3">
    <source>
        <dbReference type="ARBA" id="ARBA00023274"/>
    </source>
</evidence>
<feature type="region of interest" description="Disordered" evidence="4">
    <location>
        <begin position="252"/>
        <end position="302"/>
    </location>
</feature>
<dbReference type="OMA" id="HINEKAQ"/>
<dbReference type="eggNOG" id="ENOG502SBJ5">
    <property type="taxonomic scope" value="Eukaryota"/>
</dbReference>
<dbReference type="AlphaFoldDB" id="N1PM87"/>
<dbReference type="Pfam" id="PF00366">
    <property type="entry name" value="Ribosomal_S17"/>
    <property type="match status" value="1"/>
</dbReference>
<dbReference type="OrthoDB" id="274752at2759"/>
<dbReference type="CDD" id="cd00364">
    <property type="entry name" value="Ribosomal_uS17"/>
    <property type="match status" value="1"/>
</dbReference>
<reference evidence="5 6" key="2">
    <citation type="journal article" date="2012" name="PLoS Pathog.">
        <title>Diverse lifestyles and strategies of plant pathogenesis encoded in the genomes of eighteen Dothideomycetes fungi.</title>
        <authorList>
            <person name="Ohm R.A."/>
            <person name="Feau N."/>
            <person name="Henrissat B."/>
            <person name="Schoch C.L."/>
            <person name="Horwitz B.A."/>
            <person name="Barry K.W."/>
            <person name="Condon B.J."/>
            <person name="Copeland A.C."/>
            <person name="Dhillon B."/>
            <person name="Glaser F."/>
            <person name="Hesse C.N."/>
            <person name="Kosti I."/>
            <person name="LaButti K."/>
            <person name="Lindquist E.A."/>
            <person name="Lucas S."/>
            <person name="Salamov A.A."/>
            <person name="Bradshaw R.E."/>
            <person name="Ciuffetti L."/>
            <person name="Hamelin R.C."/>
            <person name="Kema G.H.J."/>
            <person name="Lawrence C."/>
            <person name="Scott J.A."/>
            <person name="Spatafora J.W."/>
            <person name="Turgeon B.G."/>
            <person name="de Wit P.J.G.M."/>
            <person name="Zhong S."/>
            <person name="Goodwin S.B."/>
            <person name="Grigoriev I.V."/>
        </authorList>
    </citation>
    <scope>NUCLEOTIDE SEQUENCE [LARGE SCALE GENOMIC DNA]</scope>
    <source>
        <strain evidence="6">NZE10 / CBS 128990</strain>
    </source>
</reference>
<dbReference type="SUPFAM" id="SSF50249">
    <property type="entry name" value="Nucleic acid-binding proteins"/>
    <property type="match status" value="1"/>
</dbReference>
<evidence type="ECO:0000256" key="1">
    <source>
        <dbReference type="ARBA" id="ARBA00010254"/>
    </source>
</evidence>
<evidence type="ECO:0000256" key="2">
    <source>
        <dbReference type="ARBA" id="ARBA00022980"/>
    </source>
</evidence>
<keyword evidence="2" id="KW-0689">Ribosomal protein</keyword>
<evidence type="ECO:0008006" key="7">
    <source>
        <dbReference type="Google" id="ProtNLM"/>
    </source>
</evidence>
<keyword evidence="3" id="KW-0687">Ribonucleoprotein</keyword>
<dbReference type="GO" id="GO:0003735">
    <property type="term" value="F:structural constituent of ribosome"/>
    <property type="evidence" value="ECO:0007669"/>
    <property type="project" value="InterPro"/>
</dbReference>
<dbReference type="GO" id="GO:0006412">
    <property type="term" value="P:translation"/>
    <property type="evidence" value="ECO:0007669"/>
    <property type="project" value="InterPro"/>
</dbReference>
<comment type="similarity">
    <text evidence="1">Belongs to the universal ribosomal protein uS17 family.</text>
</comment>
<dbReference type="HOGENOM" id="CLU_086706_0_0_1"/>
<evidence type="ECO:0000313" key="5">
    <source>
        <dbReference type="EMBL" id="EME42655.1"/>
    </source>
</evidence>
<dbReference type="GO" id="GO:0005840">
    <property type="term" value="C:ribosome"/>
    <property type="evidence" value="ECO:0007669"/>
    <property type="project" value="UniProtKB-KW"/>
</dbReference>
<dbReference type="InterPro" id="IPR000266">
    <property type="entry name" value="Ribosomal_uS17"/>
</dbReference>
<feature type="region of interest" description="Disordered" evidence="4">
    <location>
        <begin position="34"/>
        <end position="54"/>
    </location>
</feature>
<dbReference type="GO" id="GO:0005739">
    <property type="term" value="C:mitochondrion"/>
    <property type="evidence" value="ECO:0007669"/>
    <property type="project" value="TreeGrafter"/>
</dbReference>
<dbReference type="GO" id="GO:1990904">
    <property type="term" value="C:ribonucleoprotein complex"/>
    <property type="evidence" value="ECO:0007669"/>
    <property type="project" value="UniProtKB-KW"/>
</dbReference>
<protein>
    <recommendedName>
        <fullName evidence="7">Nucleic acid-binding protein</fullName>
    </recommendedName>
</protein>
<accession>N1PM87</accession>
<dbReference type="EMBL" id="KB446541">
    <property type="protein sequence ID" value="EME42655.1"/>
    <property type="molecule type" value="Genomic_DNA"/>
</dbReference>
<dbReference type="Gene3D" id="2.40.50.140">
    <property type="entry name" value="Nucleic acid-binding proteins"/>
    <property type="match status" value="1"/>
</dbReference>